<reference evidence="1 2" key="1">
    <citation type="submission" date="2017-06" db="EMBL/GenBank/DDBJ databases">
        <title>A draft genome sequence of Komagataeibacter nataicola LMG 1536.</title>
        <authorList>
            <person name="Skraban J."/>
            <person name="Cleenwerck I."/>
            <person name="Vandamme P."/>
            <person name="Trcek J."/>
        </authorList>
    </citation>
    <scope>NUCLEOTIDE SEQUENCE [LARGE SCALE GENOMIC DNA]</scope>
    <source>
        <strain evidence="1 2">LMG 1536</strain>
    </source>
</reference>
<sequence>MALAPIIAKHADNKREDNIMKTLYLIAGIVIGLGVNHGIGHAATCQGITCEHDNQTLSHQKYQLDTVDMLNMYKQIYQSYSHLSVDTKPDKGMSNFTINGLLTADGKQIHTIDDFTDYLTPYFDHIEMTYDAGTSSVIIWSKAIAKVPRKPGVDSKLNDALSEAPKVYIAGDSIPSDYNSKHLQGFEYGKVTPKIRVTYLLNQDGKNGLSLSHEIR</sequence>
<evidence type="ECO:0000313" key="1">
    <source>
        <dbReference type="EMBL" id="PYD66310.1"/>
    </source>
</evidence>
<organism evidence="1 2">
    <name type="scientific">Komagataeibacter nataicola</name>
    <dbReference type="NCBI Taxonomy" id="265960"/>
    <lineage>
        <taxon>Bacteria</taxon>
        <taxon>Pseudomonadati</taxon>
        <taxon>Pseudomonadota</taxon>
        <taxon>Alphaproteobacteria</taxon>
        <taxon>Acetobacterales</taxon>
        <taxon>Acetobacteraceae</taxon>
        <taxon>Komagataeibacter</taxon>
    </lineage>
</organism>
<evidence type="ECO:0000313" key="2">
    <source>
        <dbReference type="Proteomes" id="UP000247512"/>
    </source>
</evidence>
<comment type="caution">
    <text evidence="1">The sequence shown here is derived from an EMBL/GenBank/DDBJ whole genome shotgun (WGS) entry which is preliminary data.</text>
</comment>
<dbReference type="EMBL" id="NIRT01000013">
    <property type="protein sequence ID" value="PYD66310.1"/>
    <property type="molecule type" value="Genomic_DNA"/>
</dbReference>
<gene>
    <name evidence="1" type="ORF">CDI09_09180</name>
</gene>
<protein>
    <submittedName>
        <fullName evidence="1">Uncharacterized protein</fullName>
    </submittedName>
</protein>
<dbReference type="RefSeq" id="WP_078528397.1">
    <property type="nucleotide sequence ID" value="NZ_NIRT01000013.1"/>
</dbReference>
<proteinExistence type="predicted"/>
<keyword evidence="2" id="KW-1185">Reference proteome</keyword>
<name>A0ABX5PF48_9PROT</name>
<dbReference type="Proteomes" id="UP000247512">
    <property type="component" value="Unassembled WGS sequence"/>
</dbReference>
<accession>A0ABX5PF48</accession>